<keyword evidence="4" id="KW-1185">Reference proteome</keyword>
<name>A0A1J8QIB2_9AGAM</name>
<comment type="caution">
    <text evidence="3">The sequence shown here is derived from an EMBL/GenBank/DDBJ whole genome shotgun (WGS) entry which is preliminary data.</text>
</comment>
<dbReference type="OrthoDB" id="3364107at2759"/>
<dbReference type="Proteomes" id="UP000183567">
    <property type="component" value="Unassembled WGS sequence"/>
</dbReference>
<keyword evidence="2" id="KW-0812">Transmembrane</keyword>
<accession>A0A1J8QIB2</accession>
<feature type="transmembrane region" description="Helical" evidence="2">
    <location>
        <begin position="37"/>
        <end position="61"/>
    </location>
</feature>
<evidence type="ECO:0000256" key="1">
    <source>
        <dbReference type="SAM" id="MobiDB-lite"/>
    </source>
</evidence>
<evidence type="ECO:0000256" key="2">
    <source>
        <dbReference type="SAM" id="Phobius"/>
    </source>
</evidence>
<gene>
    <name evidence="3" type="ORF">AZE42_03652</name>
</gene>
<feature type="transmembrane region" description="Helical" evidence="2">
    <location>
        <begin position="12"/>
        <end position="31"/>
    </location>
</feature>
<dbReference type="AlphaFoldDB" id="A0A1J8QIB2"/>
<keyword evidence="2" id="KW-0472">Membrane</keyword>
<protein>
    <recommendedName>
        <fullName evidence="5">MARVEL domain-containing protein</fullName>
    </recommendedName>
</protein>
<evidence type="ECO:0000313" key="4">
    <source>
        <dbReference type="Proteomes" id="UP000183567"/>
    </source>
</evidence>
<dbReference type="EMBL" id="LVVM01004351">
    <property type="protein sequence ID" value="OJA13144.1"/>
    <property type="molecule type" value="Genomic_DNA"/>
</dbReference>
<organism evidence="3 4">
    <name type="scientific">Rhizopogon vesiculosus</name>
    <dbReference type="NCBI Taxonomy" id="180088"/>
    <lineage>
        <taxon>Eukaryota</taxon>
        <taxon>Fungi</taxon>
        <taxon>Dikarya</taxon>
        <taxon>Basidiomycota</taxon>
        <taxon>Agaricomycotina</taxon>
        <taxon>Agaricomycetes</taxon>
        <taxon>Agaricomycetidae</taxon>
        <taxon>Boletales</taxon>
        <taxon>Suillineae</taxon>
        <taxon>Rhizopogonaceae</taxon>
        <taxon>Rhizopogon</taxon>
    </lineage>
</organism>
<reference evidence="3 4" key="1">
    <citation type="submission" date="2016-03" db="EMBL/GenBank/DDBJ databases">
        <title>Comparative genomics of the ectomycorrhizal sister species Rhizopogon vinicolor and Rhizopogon vesiculosus (Basidiomycota: Boletales) reveals a divergence of the mating type B locus.</title>
        <authorList>
            <person name="Mujic A.B."/>
            <person name="Kuo A."/>
            <person name="Tritt A."/>
            <person name="Lipzen A."/>
            <person name="Chen C."/>
            <person name="Johnson J."/>
            <person name="Sharma A."/>
            <person name="Barry K."/>
            <person name="Grigoriev I.V."/>
            <person name="Spatafora J.W."/>
        </authorList>
    </citation>
    <scope>NUCLEOTIDE SEQUENCE [LARGE SCALE GENOMIC DNA]</scope>
    <source>
        <strain evidence="3 4">AM-OR11-056</strain>
    </source>
</reference>
<keyword evidence="2" id="KW-1133">Transmembrane helix</keyword>
<evidence type="ECO:0000313" key="3">
    <source>
        <dbReference type="EMBL" id="OJA13144.1"/>
    </source>
</evidence>
<feature type="transmembrane region" description="Helical" evidence="2">
    <location>
        <begin position="68"/>
        <end position="87"/>
    </location>
</feature>
<feature type="transmembrane region" description="Helical" evidence="2">
    <location>
        <begin position="124"/>
        <end position="146"/>
    </location>
</feature>
<proteinExistence type="predicted"/>
<feature type="compositionally biased region" description="Polar residues" evidence="1">
    <location>
        <begin position="175"/>
        <end position="195"/>
    </location>
</feature>
<evidence type="ECO:0008006" key="5">
    <source>
        <dbReference type="Google" id="ProtNLM"/>
    </source>
</evidence>
<feature type="region of interest" description="Disordered" evidence="1">
    <location>
        <begin position="150"/>
        <end position="195"/>
    </location>
</feature>
<sequence>MSLLNPVRWFTLIFILLLAIVVLGVSGHLLAIRPHHYWRFAALAVAVSSITILTFPIIIILSLTGLGTFFLIGEAIWLTIMWILWLSTGADATHASRRRFTSGACSFFTTFGNKTCNEFRVVEAFSYIIFIILFFYSIALLVLALTRSDNGSSWGRRRDAATRGGPETGQVKPAQVNQGQQQHVATPGYTTDVPQ</sequence>